<dbReference type="Proteomes" id="UP001244443">
    <property type="component" value="Chromosome"/>
</dbReference>
<name>A0AA49GG97_9BACT</name>
<dbReference type="RefSeq" id="WP_308356398.1">
    <property type="nucleotide sequence ID" value="NZ_CP129970.2"/>
</dbReference>
<dbReference type="AlphaFoldDB" id="A0AA49GG97"/>
<proteinExistence type="predicted"/>
<gene>
    <name evidence="2" type="ORF">QYS48_22445</name>
</gene>
<dbReference type="Pfam" id="PF08000">
    <property type="entry name" value="bPH_1"/>
    <property type="match status" value="1"/>
</dbReference>
<evidence type="ECO:0000313" key="2">
    <source>
        <dbReference type="EMBL" id="WKK84826.2"/>
    </source>
</evidence>
<organism evidence="2 3">
    <name type="scientific">Marivirga arenosa</name>
    <dbReference type="NCBI Taxonomy" id="3059076"/>
    <lineage>
        <taxon>Bacteria</taxon>
        <taxon>Pseudomonadati</taxon>
        <taxon>Bacteroidota</taxon>
        <taxon>Cytophagia</taxon>
        <taxon>Cytophagales</taxon>
        <taxon>Marivirgaceae</taxon>
        <taxon>Marivirga</taxon>
    </lineage>
</organism>
<evidence type="ECO:0000313" key="3">
    <source>
        <dbReference type="Proteomes" id="UP001244443"/>
    </source>
</evidence>
<dbReference type="InterPro" id="IPR012544">
    <property type="entry name" value="PHb"/>
</dbReference>
<dbReference type="InterPro" id="IPR037063">
    <property type="entry name" value="PHb_sf"/>
</dbReference>
<dbReference type="EMBL" id="CP129970">
    <property type="protein sequence ID" value="WKK84826.2"/>
    <property type="molecule type" value="Genomic_DNA"/>
</dbReference>
<protein>
    <submittedName>
        <fullName evidence="2">PH domain-containing protein</fullName>
    </submittedName>
</protein>
<keyword evidence="3" id="KW-1185">Reference proteome</keyword>
<evidence type="ECO:0000259" key="1">
    <source>
        <dbReference type="Pfam" id="PF08000"/>
    </source>
</evidence>
<dbReference type="SUPFAM" id="SSF50729">
    <property type="entry name" value="PH domain-like"/>
    <property type="match status" value="1"/>
</dbReference>
<dbReference type="Gene3D" id="2.30.29.50">
    <property type="entry name" value="Bacterial Pleckstrin homology domain"/>
    <property type="match status" value="1"/>
</dbReference>
<feature type="domain" description="Bacterial Pleckstrin homology" evidence="1">
    <location>
        <begin position="10"/>
        <end position="123"/>
    </location>
</feature>
<reference evidence="2" key="1">
    <citation type="submission" date="2023-08" db="EMBL/GenBank/DDBJ databases">
        <title>Comparative genomics and taxonomic characterization of three novel marine species of genus Marivirga.</title>
        <authorList>
            <person name="Muhammad N."/>
            <person name="Kim S.-G."/>
        </authorList>
    </citation>
    <scope>NUCLEOTIDE SEQUENCE [LARGE SCALE GENOMIC DNA]</scope>
    <source>
        <strain evidence="2">ABR2-2</strain>
    </source>
</reference>
<sequence>MGILSFFHSNSGVIETTKLIEEYSNLFINDEIVDVGFKIDHDTYIFTNKRLIIEEHRKKEDKTIEYYFIPYSKIESISIEASKEFDSKASLKIYLVGNGYPKVNKEFNDSVDVYEVQKILSSYMIN</sequence>
<accession>A0AA49GG97</accession>